<evidence type="ECO:0000313" key="1">
    <source>
        <dbReference type="EMBL" id="CAF4361287.1"/>
    </source>
</evidence>
<reference evidence="1" key="1">
    <citation type="submission" date="2021-02" db="EMBL/GenBank/DDBJ databases">
        <authorList>
            <person name="Nowell W R."/>
        </authorList>
    </citation>
    <scope>NUCLEOTIDE SEQUENCE</scope>
</reference>
<proteinExistence type="predicted"/>
<gene>
    <name evidence="1" type="ORF">KXQ929_LOCUS48830</name>
</gene>
<dbReference type="EMBL" id="CAJOBB010019747">
    <property type="protein sequence ID" value="CAF4361287.1"/>
    <property type="molecule type" value="Genomic_DNA"/>
</dbReference>
<organism evidence="1 2">
    <name type="scientific">Adineta steineri</name>
    <dbReference type="NCBI Taxonomy" id="433720"/>
    <lineage>
        <taxon>Eukaryota</taxon>
        <taxon>Metazoa</taxon>
        <taxon>Spiralia</taxon>
        <taxon>Gnathifera</taxon>
        <taxon>Rotifera</taxon>
        <taxon>Eurotatoria</taxon>
        <taxon>Bdelloidea</taxon>
        <taxon>Adinetida</taxon>
        <taxon>Adinetidae</taxon>
        <taxon>Adineta</taxon>
    </lineage>
</organism>
<protein>
    <submittedName>
        <fullName evidence="1">Uncharacterized protein</fullName>
    </submittedName>
</protein>
<name>A0A820LRV5_9BILA</name>
<feature type="non-terminal residue" evidence="1">
    <location>
        <position position="1"/>
    </location>
</feature>
<sequence>FGYSYVNKNCCFVKNSIYLNALQHRQSSDRTDHRGFDIPLSKIHHLIILVIPDIHAQ</sequence>
<comment type="caution">
    <text evidence="1">The sequence shown here is derived from an EMBL/GenBank/DDBJ whole genome shotgun (WGS) entry which is preliminary data.</text>
</comment>
<evidence type="ECO:0000313" key="2">
    <source>
        <dbReference type="Proteomes" id="UP000663868"/>
    </source>
</evidence>
<accession>A0A820LRV5</accession>
<dbReference type="Proteomes" id="UP000663868">
    <property type="component" value="Unassembled WGS sequence"/>
</dbReference>
<dbReference type="AlphaFoldDB" id="A0A820LRV5"/>